<dbReference type="Proteomes" id="UP001589609">
    <property type="component" value="Unassembled WGS sequence"/>
</dbReference>
<sequence length="46" mass="5313">MSFLLDRLFFFFIYCVQFAISESVYEVEVLEEIGEEAGIEMKGGIL</sequence>
<reference evidence="1 2" key="1">
    <citation type="submission" date="2024-09" db="EMBL/GenBank/DDBJ databases">
        <authorList>
            <person name="Sun Q."/>
            <person name="Mori K."/>
        </authorList>
    </citation>
    <scope>NUCLEOTIDE SEQUENCE [LARGE SCALE GENOMIC DNA]</scope>
    <source>
        <strain evidence="1 2">JCM 11201</strain>
    </source>
</reference>
<protein>
    <submittedName>
        <fullName evidence="1">Uncharacterized protein</fullName>
    </submittedName>
</protein>
<name>A0ABV5W9K4_9BACI</name>
<accession>A0ABV5W9K4</accession>
<evidence type="ECO:0000313" key="1">
    <source>
        <dbReference type="EMBL" id="MFB9757274.1"/>
    </source>
</evidence>
<gene>
    <name evidence="1" type="ORF">ACFFMS_01725</name>
</gene>
<evidence type="ECO:0000313" key="2">
    <source>
        <dbReference type="Proteomes" id="UP001589609"/>
    </source>
</evidence>
<keyword evidence="2" id="KW-1185">Reference proteome</keyword>
<comment type="caution">
    <text evidence="1">The sequence shown here is derived from an EMBL/GenBank/DDBJ whole genome shotgun (WGS) entry which is preliminary data.</text>
</comment>
<dbReference type="EMBL" id="JBHMAF010000009">
    <property type="protein sequence ID" value="MFB9757274.1"/>
    <property type="molecule type" value="Genomic_DNA"/>
</dbReference>
<proteinExistence type="predicted"/>
<organism evidence="1 2">
    <name type="scientific">Ectobacillus funiculus</name>
    <dbReference type="NCBI Taxonomy" id="137993"/>
    <lineage>
        <taxon>Bacteria</taxon>
        <taxon>Bacillati</taxon>
        <taxon>Bacillota</taxon>
        <taxon>Bacilli</taxon>
        <taxon>Bacillales</taxon>
        <taxon>Bacillaceae</taxon>
        <taxon>Ectobacillus</taxon>
    </lineage>
</organism>